<evidence type="ECO:0000259" key="5">
    <source>
        <dbReference type="PROSITE" id="PS50893"/>
    </source>
</evidence>
<dbReference type="Pfam" id="PF00005">
    <property type="entry name" value="ABC_tran"/>
    <property type="match status" value="2"/>
</dbReference>
<reference evidence="6 7" key="1">
    <citation type="submission" date="2019-03" db="EMBL/GenBank/DDBJ databases">
        <title>Lake Tanganyika Metagenome-Assembled Genomes (MAGs).</title>
        <authorList>
            <person name="Tran P."/>
        </authorList>
    </citation>
    <scope>NUCLEOTIDE SEQUENCE [LARGE SCALE GENOMIC DNA]</scope>
    <source>
        <strain evidence="6">K_DeepCast_65m_m2_236</strain>
    </source>
</reference>
<dbReference type="GO" id="GO:0055085">
    <property type="term" value="P:transmembrane transport"/>
    <property type="evidence" value="ECO:0007669"/>
    <property type="project" value="UniProtKB-ARBA"/>
</dbReference>
<dbReference type="SUPFAM" id="SSF52540">
    <property type="entry name" value="P-loop containing nucleoside triphosphate hydrolases"/>
    <property type="match status" value="2"/>
</dbReference>
<comment type="similarity">
    <text evidence="1">Belongs to the ABC transporter superfamily.</text>
</comment>
<dbReference type="SMART" id="SM00382">
    <property type="entry name" value="AAA"/>
    <property type="match status" value="2"/>
</dbReference>
<dbReference type="EMBL" id="VGJX01000519">
    <property type="protein sequence ID" value="MBM3275296.1"/>
    <property type="molecule type" value="Genomic_DNA"/>
</dbReference>
<dbReference type="InterPro" id="IPR027417">
    <property type="entry name" value="P-loop_NTPase"/>
</dbReference>
<dbReference type="PROSITE" id="PS00211">
    <property type="entry name" value="ABC_TRANSPORTER_1"/>
    <property type="match status" value="2"/>
</dbReference>
<name>A0A937X807_9BACT</name>
<evidence type="ECO:0000313" key="7">
    <source>
        <dbReference type="Proteomes" id="UP000703893"/>
    </source>
</evidence>
<dbReference type="InterPro" id="IPR050319">
    <property type="entry name" value="ABC_transp_ATP-bind"/>
</dbReference>
<dbReference type="FunFam" id="3.40.50.300:FF:000016">
    <property type="entry name" value="Oligopeptide ABC transporter ATP-binding component"/>
    <property type="match status" value="1"/>
</dbReference>
<protein>
    <submittedName>
        <fullName evidence="6">ABC transporter ATP-binding protein</fullName>
    </submittedName>
</protein>
<comment type="caution">
    <text evidence="6">The sequence shown here is derived from an EMBL/GenBank/DDBJ whole genome shotgun (WGS) entry which is preliminary data.</text>
</comment>
<dbReference type="InterPro" id="IPR013563">
    <property type="entry name" value="Oligopep_ABC_C"/>
</dbReference>
<dbReference type="InterPro" id="IPR003439">
    <property type="entry name" value="ABC_transporter-like_ATP-bd"/>
</dbReference>
<organism evidence="6 7">
    <name type="scientific">Candidatus Tanganyikabacteria bacterium</name>
    <dbReference type="NCBI Taxonomy" id="2961651"/>
    <lineage>
        <taxon>Bacteria</taxon>
        <taxon>Bacillati</taxon>
        <taxon>Candidatus Sericytochromatia</taxon>
        <taxon>Candidatus Tanganyikabacteria</taxon>
    </lineage>
</organism>
<feature type="domain" description="ABC transporter" evidence="5">
    <location>
        <begin position="353"/>
        <end position="527"/>
    </location>
</feature>
<dbReference type="PANTHER" id="PTHR43776">
    <property type="entry name" value="TRANSPORT ATP-BINDING PROTEIN"/>
    <property type="match status" value="1"/>
</dbReference>
<dbReference type="GO" id="GO:0005524">
    <property type="term" value="F:ATP binding"/>
    <property type="evidence" value="ECO:0007669"/>
    <property type="project" value="UniProtKB-KW"/>
</dbReference>
<evidence type="ECO:0000256" key="3">
    <source>
        <dbReference type="ARBA" id="ARBA00022741"/>
    </source>
</evidence>
<keyword evidence="4 6" id="KW-0067">ATP-binding</keyword>
<evidence type="ECO:0000256" key="1">
    <source>
        <dbReference type="ARBA" id="ARBA00005417"/>
    </source>
</evidence>
<proteinExistence type="inferred from homology"/>
<accession>A0A937X807</accession>
<keyword evidence="3" id="KW-0547">Nucleotide-binding</keyword>
<dbReference type="GO" id="GO:0016887">
    <property type="term" value="F:ATP hydrolysis activity"/>
    <property type="evidence" value="ECO:0007669"/>
    <property type="project" value="InterPro"/>
</dbReference>
<evidence type="ECO:0000256" key="2">
    <source>
        <dbReference type="ARBA" id="ARBA00022448"/>
    </source>
</evidence>
<dbReference type="GO" id="GO:0015833">
    <property type="term" value="P:peptide transport"/>
    <property type="evidence" value="ECO:0007669"/>
    <property type="project" value="InterPro"/>
</dbReference>
<dbReference type="PROSITE" id="PS50893">
    <property type="entry name" value="ABC_TRANSPORTER_2"/>
    <property type="match status" value="2"/>
</dbReference>
<dbReference type="Gene3D" id="3.40.50.300">
    <property type="entry name" value="P-loop containing nucleotide triphosphate hydrolases"/>
    <property type="match status" value="2"/>
</dbReference>
<dbReference type="InterPro" id="IPR003593">
    <property type="entry name" value="AAA+_ATPase"/>
</dbReference>
<evidence type="ECO:0000313" key="6">
    <source>
        <dbReference type="EMBL" id="MBM3275296.1"/>
    </source>
</evidence>
<evidence type="ECO:0000256" key="4">
    <source>
        <dbReference type="ARBA" id="ARBA00022840"/>
    </source>
</evidence>
<gene>
    <name evidence="6" type="ORF">FJZ00_09095</name>
</gene>
<dbReference type="Proteomes" id="UP000703893">
    <property type="component" value="Unassembled WGS sequence"/>
</dbReference>
<sequence length="527" mass="58243">MAAPLLQIDKLKTYFHTEEGIVKAVDGVTLAVEPGQTLGIVGESGSGKSVTAYSILRLIPEAFISLKEGQVSWQGTKGQVDLRSLPIEEMPYYRGSEIAMIFQEPMTSLNPVLKCGYQVAEAVLKHQGKTWEEAWERGTKLLAEVGISRPDQRMQQYPHELSGGMKQRVMIAMALACDPRLLICDEPTTALDVTIQKQILDLIKQLQRDRGMAVLFITHDLGVVAEMTDQVAVMCPGETLRHLYEGTEKADSPEFERGGHVVEFGSVIDIFSRPQHPYTKGLIACRPTLETCASRLPTIDDFIRAEKQGLKIDPTDPNLELDYPGRAKARREDKAGFGEPLVELKGLETWFPIRGGVFGRTAGWVKAVDGVDLVIPRGQTVGLVGESGCGKTTLGRTLLRLVEPRGGQILYQGQDITRMGPSDLRAMRRKMQIIFQDPYSSLNPRLSIEETLLEPMALHGLHKTAAARRDRAVHLMELVGLKASHLSRYPHEFSGGQRQRIGIARTLAVEPEFVVCDESVSALDVSI</sequence>
<feature type="domain" description="ABC transporter" evidence="5">
    <location>
        <begin position="6"/>
        <end position="261"/>
    </location>
</feature>
<dbReference type="InterPro" id="IPR017871">
    <property type="entry name" value="ABC_transporter-like_CS"/>
</dbReference>
<dbReference type="AlphaFoldDB" id="A0A937X807"/>
<dbReference type="PANTHER" id="PTHR43776:SF7">
    <property type="entry name" value="D,D-DIPEPTIDE TRANSPORT ATP-BINDING PROTEIN DDPF-RELATED"/>
    <property type="match status" value="1"/>
</dbReference>
<keyword evidence="2" id="KW-0813">Transport</keyword>
<dbReference type="CDD" id="cd03257">
    <property type="entry name" value="ABC_NikE_OppD_transporters"/>
    <property type="match status" value="2"/>
</dbReference>
<feature type="non-terminal residue" evidence="6">
    <location>
        <position position="527"/>
    </location>
</feature>
<dbReference type="Pfam" id="PF08352">
    <property type="entry name" value="oligo_HPY"/>
    <property type="match status" value="1"/>
</dbReference>